<evidence type="ECO:0000313" key="1">
    <source>
        <dbReference type="EMBL" id="MCQ4167116.1"/>
    </source>
</evidence>
<proteinExistence type="predicted"/>
<sequence length="153" mass="16535">MSRPTLLQLYLVSQYEVRLPATPMRSVLRIAQPLPPALRAWLGDAAGCAFITAYNPYSQLRDAADNRRAQRRLVEQVQAAGARCLPGAGRVPGQPWREPSLLVAGLDLPALDRLADEHGQNAVVTAGASGPVRLRLYGDGWGAEHAEFIELAG</sequence>
<name>A0ABT1QXV6_9GAMM</name>
<dbReference type="RefSeq" id="WP_255916304.1">
    <property type="nucleotide sequence ID" value="NZ_JANFQO010000025.1"/>
</dbReference>
<dbReference type="Proteomes" id="UP001165498">
    <property type="component" value="Unassembled WGS sequence"/>
</dbReference>
<protein>
    <submittedName>
        <fullName evidence="1">DUF3293 domain-containing protein</fullName>
    </submittedName>
</protein>
<dbReference type="EMBL" id="JANFQO010000025">
    <property type="protein sequence ID" value="MCQ4167116.1"/>
    <property type="molecule type" value="Genomic_DNA"/>
</dbReference>
<evidence type="ECO:0000313" key="2">
    <source>
        <dbReference type="Proteomes" id="UP001165498"/>
    </source>
</evidence>
<dbReference type="InterPro" id="IPR021710">
    <property type="entry name" value="DUF3293"/>
</dbReference>
<gene>
    <name evidence="1" type="ORF">NM961_20565</name>
</gene>
<comment type="caution">
    <text evidence="1">The sequence shown here is derived from an EMBL/GenBank/DDBJ whole genome shotgun (WGS) entry which is preliminary data.</text>
</comment>
<organism evidence="1 2">
    <name type="scientific">Tahibacter harae</name>
    <dbReference type="NCBI Taxonomy" id="2963937"/>
    <lineage>
        <taxon>Bacteria</taxon>
        <taxon>Pseudomonadati</taxon>
        <taxon>Pseudomonadota</taxon>
        <taxon>Gammaproteobacteria</taxon>
        <taxon>Lysobacterales</taxon>
        <taxon>Rhodanobacteraceae</taxon>
        <taxon>Tahibacter</taxon>
    </lineage>
</organism>
<dbReference type="Pfam" id="PF11697">
    <property type="entry name" value="DUF3293"/>
    <property type="match status" value="1"/>
</dbReference>
<accession>A0ABT1QXV6</accession>
<reference evidence="1" key="1">
    <citation type="submission" date="2022-07" db="EMBL/GenBank/DDBJ databases">
        <title>Tahibacter sp., a new gammaproteobacterium isolated from the silt sample collected at pig farm.</title>
        <authorList>
            <person name="Chen H."/>
        </authorList>
    </citation>
    <scope>NUCLEOTIDE SEQUENCE</scope>
    <source>
        <strain evidence="1">P2K</strain>
    </source>
</reference>
<keyword evidence="2" id="KW-1185">Reference proteome</keyword>